<dbReference type="SMART" id="SM00896">
    <property type="entry name" value="FDX-ACB"/>
    <property type="match status" value="1"/>
</dbReference>
<keyword evidence="5 16" id="KW-0820">tRNA-binding</keyword>
<dbReference type="PROSITE" id="PS51483">
    <property type="entry name" value="B5"/>
    <property type="match status" value="1"/>
</dbReference>
<dbReference type="GO" id="GO:0000049">
    <property type="term" value="F:tRNA binding"/>
    <property type="evidence" value="ECO:0007669"/>
    <property type="project" value="UniProtKB-UniRule"/>
</dbReference>
<dbReference type="Proteomes" id="UP000029925">
    <property type="component" value="Unassembled WGS sequence"/>
</dbReference>
<dbReference type="InterPro" id="IPR041616">
    <property type="entry name" value="PheRS_beta_core"/>
</dbReference>
<comment type="subcellular location">
    <subcellularLocation>
        <location evidence="1 15">Cytoplasm</location>
    </subcellularLocation>
</comment>
<dbReference type="GO" id="GO:0000287">
    <property type="term" value="F:magnesium ion binding"/>
    <property type="evidence" value="ECO:0007669"/>
    <property type="project" value="UniProtKB-UniRule"/>
</dbReference>
<feature type="binding site" evidence="15">
    <location>
        <position position="462"/>
    </location>
    <ligand>
        <name>Mg(2+)</name>
        <dbReference type="ChEBI" id="CHEBI:18420"/>
        <note>shared with alpha subunit</note>
    </ligand>
</feature>
<dbReference type="Gene3D" id="2.40.50.140">
    <property type="entry name" value="Nucleic acid-binding proteins"/>
    <property type="match status" value="1"/>
</dbReference>
<keyword evidence="13 15" id="KW-0030">Aminoacyl-tRNA synthetase</keyword>
<dbReference type="EC" id="6.1.1.20" evidence="15"/>
<feature type="domain" description="B5" evidence="19">
    <location>
        <begin position="398"/>
        <end position="475"/>
    </location>
</feature>
<dbReference type="SUPFAM" id="SSF46955">
    <property type="entry name" value="Putative DNA-binding domain"/>
    <property type="match status" value="1"/>
</dbReference>
<dbReference type="InterPro" id="IPR005147">
    <property type="entry name" value="tRNA_synthase_B5-dom"/>
</dbReference>
<dbReference type="Gene3D" id="3.30.70.380">
    <property type="entry name" value="Ferrodoxin-fold anticodon-binding domain"/>
    <property type="match status" value="1"/>
</dbReference>
<dbReference type="STRING" id="76936.BN2458_PEG1162"/>
<evidence type="ECO:0000256" key="11">
    <source>
        <dbReference type="ARBA" id="ARBA00022884"/>
    </source>
</evidence>
<evidence type="ECO:0000259" key="17">
    <source>
        <dbReference type="PROSITE" id="PS50886"/>
    </source>
</evidence>
<evidence type="ECO:0000313" key="21">
    <source>
        <dbReference type="EMBL" id="TLD78681.1"/>
    </source>
</evidence>
<proteinExistence type="inferred from homology"/>
<sequence length="801" mass="89105">MIFTRHLLSQFIDISRISTEEICTRLSSIGLEVESVHSIKIPQKVVVGKVRTTSPHPDADKLNVCVVSVGSEELQIVCGAPNVKAGQYVAVALEGAVIPYTKSGELTIKKTTLRGVESCGMLCSSTELGLPKINDGIMVLDSTAGRLELGAEVAQLELFNDDVVEVATTPNRGDCLSVLGIARELATCYNLRLKNQSDMDNVVTLGLGRVLQILTDEKIDAHLLYRVVEMKQAYLSLDMALALAHNGTLLDDIVCNFLEYGTYMSGVILNAYKLQDCESKDIILDNGLAAQLCIKKDENGLEAVFANEKLSVIGVSYGERHFGTRSEILIIEASYVNSAAISKALYERKIKGNSALTYRSTRGSNPDLEQGIDFLCKKMVSVCDALVYSGSHSISQNTDEIIIKTTFGAINNIIGIHLEKEEIATILKHLSFNLEATGDENFFMIGVPPYRHDIHSIQDVAEEVLRIYGIDKVKPMPLLCLQHHNTSKAYFAYKNKRKLAHTFIANAFNECIHYIFASSQSLEKLGFVQIDENLALLNPITQELDTLRTSLIPALLDSIKRNENLGFKSISLFEIGSVYTAKREEKTKLAFVASGFINDECYPHSKAASWDFFSFALMCQRCVGEISLKNIRDEENSQTLLAQFGLRDDRILHPYQSAFVYYQGKPVGIIAKIHQQVALDLDINNETFICEIELDLDDTALAQAKEFSKYQKSTRDLTILIDKQIPFHRVREAITEAKIDFVQNIYPLDVYGDESLGEQMALSIRLVLQSYEGTLQEIQLNNATQATLEILQKSFNASLRV</sequence>
<reference evidence="21 22" key="1">
    <citation type="journal article" date="2014" name="Genome Announc.">
        <title>Draft genome sequences of eight enterohepatic helicobacter species isolated from both laboratory and wild rodents.</title>
        <authorList>
            <person name="Sheh A."/>
            <person name="Shen Z."/>
            <person name="Fox J.G."/>
        </authorList>
    </citation>
    <scope>NUCLEOTIDE SEQUENCE [LARGE SCALE GENOMIC DNA]</scope>
    <source>
        <strain evidence="21 22">MIT 98-6810</strain>
    </source>
</reference>
<dbReference type="InterPro" id="IPR009061">
    <property type="entry name" value="DNA-bd_dom_put_sf"/>
</dbReference>
<dbReference type="InterPro" id="IPR036690">
    <property type="entry name" value="Fdx_antiC-bd_sf"/>
</dbReference>
<feature type="binding site" evidence="15">
    <location>
        <position position="463"/>
    </location>
    <ligand>
        <name>Mg(2+)</name>
        <dbReference type="ChEBI" id="CHEBI:18420"/>
        <note>shared with alpha subunit</note>
    </ligand>
</feature>
<dbReference type="KEGG" id="hty:BN2458_PEG1162"/>
<dbReference type="InterPro" id="IPR045864">
    <property type="entry name" value="aa-tRNA-synth_II/BPL/LPL"/>
</dbReference>
<keyword evidence="6 15" id="KW-0436">Ligase</keyword>
<dbReference type="GO" id="GO:0009328">
    <property type="term" value="C:phenylalanine-tRNA ligase complex"/>
    <property type="evidence" value="ECO:0007669"/>
    <property type="project" value="TreeGrafter"/>
</dbReference>
<accession>A0A099UES5</accession>
<organism evidence="20 23">
    <name type="scientific">Helicobacter typhlonius</name>
    <dbReference type="NCBI Taxonomy" id="76936"/>
    <lineage>
        <taxon>Bacteria</taxon>
        <taxon>Pseudomonadati</taxon>
        <taxon>Campylobacterota</taxon>
        <taxon>Epsilonproteobacteria</taxon>
        <taxon>Campylobacterales</taxon>
        <taxon>Helicobacteraceae</taxon>
        <taxon>Helicobacter</taxon>
    </lineage>
</organism>
<evidence type="ECO:0000256" key="1">
    <source>
        <dbReference type="ARBA" id="ARBA00004496"/>
    </source>
</evidence>
<keyword evidence="11 16" id="KW-0694">RNA-binding</keyword>
<dbReference type="PROSITE" id="PS51447">
    <property type="entry name" value="FDX_ACB"/>
    <property type="match status" value="1"/>
</dbReference>
<evidence type="ECO:0000313" key="23">
    <source>
        <dbReference type="Proteomes" id="UP000064525"/>
    </source>
</evidence>
<comment type="subunit">
    <text evidence="3 15">Tetramer of two alpha and two beta subunits.</text>
</comment>
<dbReference type="GO" id="GO:0005524">
    <property type="term" value="F:ATP binding"/>
    <property type="evidence" value="ECO:0007669"/>
    <property type="project" value="UniProtKB-UniRule"/>
</dbReference>
<feature type="domain" description="FDX-ACB" evidence="18">
    <location>
        <begin position="708"/>
        <end position="800"/>
    </location>
</feature>
<evidence type="ECO:0000259" key="18">
    <source>
        <dbReference type="PROSITE" id="PS51447"/>
    </source>
</evidence>
<evidence type="ECO:0000256" key="13">
    <source>
        <dbReference type="ARBA" id="ARBA00023146"/>
    </source>
</evidence>
<dbReference type="RefSeq" id="WP_034325660.1">
    <property type="nucleotide sequence ID" value="NZ_CALCDF010000015.1"/>
</dbReference>
<dbReference type="NCBIfam" id="NF045760">
    <property type="entry name" value="YtpR"/>
    <property type="match status" value="1"/>
</dbReference>
<dbReference type="NCBIfam" id="TIGR00472">
    <property type="entry name" value="pheT_bact"/>
    <property type="match status" value="1"/>
</dbReference>
<evidence type="ECO:0000313" key="20">
    <source>
        <dbReference type="EMBL" id="CUU40047.1"/>
    </source>
</evidence>
<keyword evidence="7 15" id="KW-0479">Metal-binding</keyword>
<dbReference type="InterPro" id="IPR033714">
    <property type="entry name" value="tRNA_bind_bactPheRS"/>
</dbReference>
<evidence type="ECO:0000256" key="9">
    <source>
        <dbReference type="ARBA" id="ARBA00022840"/>
    </source>
</evidence>
<dbReference type="InterPro" id="IPR004532">
    <property type="entry name" value="Phe-tRNA-ligase_IIc_bsu_bact"/>
</dbReference>
<dbReference type="SMART" id="SM00874">
    <property type="entry name" value="B5"/>
    <property type="match status" value="1"/>
</dbReference>
<dbReference type="CDD" id="cd00769">
    <property type="entry name" value="PheRS_beta_core"/>
    <property type="match status" value="1"/>
</dbReference>
<dbReference type="Gene3D" id="3.30.56.10">
    <property type="match status" value="2"/>
</dbReference>
<evidence type="ECO:0000256" key="8">
    <source>
        <dbReference type="ARBA" id="ARBA00022741"/>
    </source>
</evidence>
<dbReference type="SUPFAM" id="SSF50249">
    <property type="entry name" value="Nucleic acid-binding proteins"/>
    <property type="match status" value="1"/>
</dbReference>
<evidence type="ECO:0000256" key="10">
    <source>
        <dbReference type="ARBA" id="ARBA00022842"/>
    </source>
</evidence>
<evidence type="ECO:0000256" key="15">
    <source>
        <dbReference type="HAMAP-Rule" id="MF_00283"/>
    </source>
</evidence>
<name>A0A099UES5_9HELI</name>
<dbReference type="Proteomes" id="UP000064525">
    <property type="component" value="Chromosome I"/>
</dbReference>
<dbReference type="InterPro" id="IPR002547">
    <property type="entry name" value="tRNA-bd_dom"/>
</dbReference>
<dbReference type="HAMAP" id="MF_00283">
    <property type="entry name" value="Phe_tRNA_synth_beta1"/>
    <property type="match status" value="1"/>
</dbReference>
<keyword evidence="8 15" id="KW-0547">Nucleotide-binding</keyword>
<comment type="catalytic activity">
    <reaction evidence="14 15">
        <text>tRNA(Phe) + L-phenylalanine + ATP = L-phenylalanyl-tRNA(Phe) + AMP + diphosphate + H(+)</text>
        <dbReference type="Rhea" id="RHEA:19413"/>
        <dbReference type="Rhea" id="RHEA-COMP:9668"/>
        <dbReference type="Rhea" id="RHEA-COMP:9699"/>
        <dbReference type="ChEBI" id="CHEBI:15378"/>
        <dbReference type="ChEBI" id="CHEBI:30616"/>
        <dbReference type="ChEBI" id="CHEBI:33019"/>
        <dbReference type="ChEBI" id="CHEBI:58095"/>
        <dbReference type="ChEBI" id="CHEBI:78442"/>
        <dbReference type="ChEBI" id="CHEBI:78531"/>
        <dbReference type="ChEBI" id="CHEBI:456215"/>
        <dbReference type="EC" id="6.1.1.20"/>
    </reaction>
</comment>
<gene>
    <name evidence="15" type="primary">pheT</name>
    <name evidence="20" type="ORF">BN2458_PEG1162</name>
    <name evidence="21" type="ORF">LS75_005070</name>
</gene>
<feature type="binding site" evidence="15">
    <location>
        <position position="453"/>
    </location>
    <ligand>
        <name>Mg(2+)</name>
        <dbReference type="ChEBI" id="CHEBI:18420"/>
        <note>shared with alpha subunit</note>
    </ligand>
</feature>
<dbReference type="PANTHER" id="PTHR10947:SF0">
    <property type="entry name" value="PHENYLALANINE--TRNA LIGASE BETA SUBUNIT"/>
    <property type="match status" value="1"/>
</dbReference>
<evidence type="ECO:0000256" key="4">
    <source>
        <dbReference type="ARBA" id="ARBA00022490"/>
    </source>
</evidence>
<dbReference type="Pfam" id="PF01588">
    <property type="entry name" value="tRNA_bind"/>
    <property type="match status" value="1"/>
</dbReference>
<dbReference type="PROSITE" id="PS50886">
    <property type="entry name" value="TRBD"/>
    <property type="match status" value="1"/>
</dbReference>
<keyword evidence="10 15" id="KW-0460">Magnesium</keyword>
<evidence type="ECO:0000259" key="19">
    <source>
        <dbReference type="PROSITE" id="PS51483"/>
    </source>
</evidence>
<dbReference type="Gene3D" id="3.30.930.10">
    <property type="entry name" value="Bira Bifunctional Protein, Domain 2"/>
    <property type="match status" value="1"/>
</dbReference>
<keyword evidence="4 15" id="KW-0963">Cytoplasm</keyword>
<evidence type="ECO:0000256" key="6">
    <source>
        <dbReference type="ARBA" id="ARBA00022598"/>
    </source>
</evidence>
<dbReference type="OrthoDB" id="9805455at2"/>
<evidence type="ECO:0000256" key="3">
    <source>
        <dbReference type="ARBA" id="ARBA00011209"/>
    </source>
</evidence>
<dbReference type="CDD" id="cd02796">
    <property type="entry name" value="tRNA_bind_bactPheRS"/>
    <property type="match status" value="1"/>
</dbReference>
<dbReference type="SUPFAM" id="SSF54991">
    <property type="entry name" value="Anticodon-binding domain of PheRS"/>
    <property type="match status" value="1"/>
</dbReference>
<reference evidence="23" key="2">
    <citation type="submission" date="2015-11" db="EMBL/GenBank/DDBJ databases">
        <authorList>
            <person name="Anvar S.Y."/>
        </authorList>
    </citation>
    <scope>NUCLEOTIDE SEQUENCE [LARGE SCALE GENOMIC DNA]</scope>
</reference>
<dbReference type="InterPro" id="IPR005121">
    <property type="entry name" value="Fdx_antiC-bd"/>
</dbReference>
<comment type="cofactor">
    <cofactor evidence="15">
        <name>Mg(2+)</name>
        <dbReference type="ChEBI" id="CHEBI:18420"/>
    </cofactor>
    <text evidence="15">Binds 2 magnesium ions per tetramer.</text>
</comment>
<dbReference type="PATRIC" id="fig|76936.10.peg.1135"/>
<dbReference type="Pfam" id="PF03147">
    <property type="entry name" value="FDX-ACB"/>
    <property type="match status" value="1"/>
</dbReference>
<keyword evidence="22" id="KW-1185">Reference proteome</keyword>
<dbReference type="EMBL" id="LN907858">
    <property type="protein sequence ID" value="CUU40047.1"/>
    <property type="molecule type" value="Genomic_DNA"/>
</dbReference>
<keyword evidence="12 15" id="KW-0648">Protein biosynthesis</keyword>
<evidence type="ECO:0000256" key="5">
    <source>
        <dbReference type="ARBA" id="ARBA00022555"/>
    </source>
</evidence>
<evidence type="ECO:0000256" key="14">
    <source>
        <dbReference type="ARBA" id="ARBA00049255"/>
    </source>
</evidence>
<dbReference type="SUPFAM" id="SSF55681">
    <property type="entry name" value="Class II aaRS and biotin synthetases"/>
    <property type="match status" value="1"/>
</dbReference>
<evidence type="ECO:0000256" key="16">
    <source>
        <dbReference type="PROSITE-ProRule" id="PRU00209"/>
    </source>
</evidence>
<evidence type="ECO:0000256" key="7">
    <source>
        <dbReference type="ARBA" id="ARBA00022723"/>
    </source>
</evidence>
<dbReference type="PANTHER" id="PTHR10947">
    <property type="entry name" value="PHENYLALANYL-TRNA SYNTHETASE BETA CHAIN AND LEUCINE-RICH REPEAT-CONTAINING PROTEIN 47"/>
    <property type="match status" value="1"/>
</dbReference>
<evidence type="ECO:0000256" key="2">
    <source>
        <dbReference type="ARBA" id="ARBA00008653"/>
    </source>
</evidence>
<comment type="similarity">
    <text evidence="2 15">Belongs to the phenylalanyl-tRNA synthetase beta subunit family. Type 1 subfamily.</text>
</comment>
<dbReference type="EMBL" id="JRPF02000004">
    <property type="protein sequence ID" value="TLD78681.1"/>
    <property type="molecule type" value="Genomic_DNA"/>
</dbReference>
<evidence type="ECO:0000256" key="12">
    <source>
        <dbReference type="ARBA" id="ARBA00022917"/>
    </source>
</evidence>
<feature type="binding site" evidence="15">
    <location>
        <position position="459"/>
    </location>
    <ligand>
        <name>Mg(2+)</name>
        <dbReference type="ChEBI" id="CHEBI:18420"/>
        <note>shared with alpha subunit</note>
    </ligand>
</feature>
<protein>
    <recommendedName>
        <fullName evidence="15">Phenylalanine--tRNA ligase beta subunit</fullName>
        <ecNumber evidence="15">6.1.1.20</ecNumber>
    </recommendedName>
    <alternativeName>
        <fullName evidence="15">Phenylalanyl-tRNA synthetase beta subunit</fullName>
        <shortName evidence="15">PheRS</shortName>
    </alternativeName>
</protein>
<evidence type="ECO:0000313" key="22">
    <source>
        <dbReference type="Proteomes" id="UP000029925"/>
    </source>
</evidence>
<keyword evidence="9 15" id="KW-0067">ATP-binding</keyword>
<dbReference type="InterPro" id="IPR045060">
    <property type="entry name" value="Phe-tRNA-ligase_IIc_bsu"/>
</dbReference>
<reference evidence="20" key="3">
    <citation type="submission" date="2015-11" db="EMBL/GenBank/DDBJ databases">
        <authorList>
            <person name="Zhang Y."/>
            <person name="Guo Z."/>
        </authorList>
    </citation>
    <scope>NUCLEOTIDE SEQUENCE</scope>
    <source>
        <strain evidence="20">1</strain>
    </source>
</reference>
<dbReference type="Pfam" id="PF17759">
    <property type="entry name" value="tRNA_synthFbeta"/>
    <property type="match status" value="1"/>
</dbReference>
<dbReference type="GO" id="GO:0006432">
    <property type="term" value="P:phenylalanyl-tRNA aminoacylation"/>
    <property type="evidence" value="ECO:0007669"/>
    <property type="project" value="UniProtKB-UniRule"/>
</dbReference>
<dbReference type="Pfam" id="PF03484">
    <property type="entry name" value="B5"/>
    <property type="match status" value="1"/>
</dbReference>
<dbReference type="InterPro" id="IPR012340">
    <property type="entry name" value="NA-bd_OB-fold"/>
</dbReference>
<dbReference type="GO" id="GO:0004826">
    <property type="term" value="F:phenylalanine-tRNA ligase activity"/>
    <property type="evidence" value="ECO:0007669"/>
    <property type="project" value="UniProtKB-UniRule"/>
</dbReference>
<dbReference type="FunFam" id="2.40.50.140:FF:000045">
    <property type="entry name" value="Phenylalanine--tRNA ligase beta subunit"/>
    <property type="match status" value="1"/>
</dbReference>
<dbReference type="AlphaFoldDB" id="A0A099UES5"/>
<dbReference type="GeneID" id="78151369"/>
<feature type="domain" description="TRNA-binding" evidence="17">
    <location>
        <begin position="39"/>
        <end position="154"/>
    </location>
</feature>